<name>A0A7S0QM38_9CRYP</name>
<dbReference type="AlphaFoldDB" id="A0A7S0QM38"/>
<protein>
    <submittedName>
        <fullName evidence="1">Uncharacterized protein</fullName>
    </submittedName>
</protein>
<reference evidence="1" key="1">
    <citation type="submission" date="2021-01" db="EMBL/GenBank/DDBJ databases">
        <authorList>
            <person name="Corre E."/>
            <person name="Pelletier E."/>
            <person name="Niang G."/>
            <person name="Scheremetjew M."/>
            <person name="Finn R."/>
            <person name="Kale V."/>
            <person name="Holt S."/>
            <person name="Cochrane G."/>
            <person name="Meng A."/>
            <person name="Brown T."/>
            <person name="Cohen L."/>
        </authorList>
    </citation>
    <scope>NUCLEOTIDE SEQUENCE</scope>
    <source>
        <strain evidence="1">CCAP979/52</strain>
    </source>
</reference>
<accession>A0A7S0QM38</accession>
<evidence type="ECO:0000313" key="1">
    <source>
        <dbReference type="EMBL" id="CAD8637902.1"/>
    </source>
</evidence>
<gene>
    <name evidence="1" type="ORF">CCUR1050_LOCUS15586</name>
</gene>
<proteinExistence type="predicted"/>
<sequence length="140" mass="15991">MIAALKEHRQEDWEFMRALMKEEIAPLIAANATQDSKARNWKRSQSSIIPEIELLPIQKYVALHPNVEPTDPILKALARPVPVGTVLPANIVPPETMWTRGRICNLTDFELNDLAWFYNVSFHGANHRQRQTAYCLFVGV</sequence>
<dbReference type="EMBL" id="HBEZ01028198">
    <property type="protein sequence ID" value="CAD8637902.1"/>
    <property type="molecule type" value="Transcribed_RNA"/>
</dbReference>
<organism evidence="1">
    <name type="scientific">Cryptomonas curvata</name>
    <dbReference type="NCBI Taxonomy" id="233186"/>
    <lineage>
        <taxon>Eukaryota</taxon>
        <taxon>Cryptophyceae</taxon>
        <taxon>Cryptomonadales</taxon>
        <taxon>Cryptomonadaceae</taxon>
        <taxon>Cryptomonas</taxon>
    </lineage>
</organism>